<dbReference type="SUPFAM" id="SSF46689">
    <property type="entry name" value="Homeodomain-like"/>
    <property type="match status" value="1"/>
</dbReference>
<dbReference type="Gene3D" id="1.10.10.60">
    <property type="entry name" value="Homeodomain-like"/>
    <property type="match status" value="1"/>
</dbReference>
<dbReference type="GO" id="GO:0003700">
    <property type="term" value="F:DNA-binding transcription factor activity"/>
    <property type="evidence" value="ECO:0007669"/>
    <property type="project" value="InterPro"/>
</dbReference>
<dbReference type="AlphaFoldDB" id="A0A5P0YTE5"/>
<dbReference type="Pfam" id="PF12833">
    <property type="entry name" value="HTH_18"/>
    <property type="match status" value="1"/>
</dbReference>
<keyword evidence="1" id="KW-0805">Transcription regulation</keyword>
<sequence length="336" mass="37688">MLREKLHFRSTDVPAAERFERWREYLARTHAPMDLVSPHRQDFRAELRVVELGALSVWPASYQALTFDRSPKLVRQSDPETCHVSLVVSGGGEAAWGKCATSYSRYDLHVTVSSTPVRIRAEPDVAGGLVRSLGVEVPRSVIPLPRRHVDRVVGRRLSGREGPGALLALALTQMSRRSSGYKPADAPRLEVVLLDLLTALFAHACDAEAAQPAENRSRMLRLRVRAFIQENLADPELCPALVASAHHISVRYLHRLFEDEPETVVQSIRRQRLAGARRDLVDPALMATPVCDVAARWGFRHHAVFTRAFREAFGMSPSEHRERHQLLDREPEASSS</sequence>
<evidence type="ECO:0000256" key="1">
    <source>
        <dbReference type="ARBA" id="ARBA00023015"/>
    </source>
</evidence>
<accession>A0A5P0YTE5</accession>
<keyword evidence="7" id="KW-1185">Reference proteome</keyword>
<reference evidence="5" key="3">
    <citation type="journal article" name="Syst. Appl. Microbiol.">
        <title>Streptomyces alkaliterrae sp. nov., isolated from an alkaline soil, and emended descriptions of Streptomyces alkaliphilus, Streptomyces calidiresistens and Streptomyces durbertensis.</title>
        <authorList>
            <person name="Swiecimska M."/>
            <person name="Golinska P."/>
            <person name="Nouioui I."/>
            <person name="Wypij M."/>
            <person name="Rai M."/>
            <person name="Sangal V."/>
            <person name="Goodfellow M."/>
        </authorList>
    </citation>
    <scope>NUCLEOTIDE SEQUENCE</scope>
    <source>
        <strain evidence="5">OF8</strain>
    </source>
</reference>
<dbReference type="InterPro" id="IPR018060">
    <property type="entry name" value="HTH_AraC"/>
</dbReference>
<dbReference type="EMBL" id="JABJXA010000031">
    <property type="protein sequence ID" value="MBB1258713.1"/>
    <property type="molecule type" value="Genomic_DNA"/>
</dbReference>
<gene>
    <name evidence="6" type="ORF">FNX44_012630</name>
    <name evidence="5" type="ORF">H3147_07700</name>
</gene>
<protein>
    <submittedName>
        <fullName evidence="6">Helix-turn-helix domain-containing protein</fullName>
    </submittedName>
</protein>
<evidence type="ECO:0000259" key="4">
    <source>
        <dbReference type="PROSITE" id="PS01124"/>
    </source>
</evidence>
<name>A0A5P0YTE5_9ACTN</name>
<dbReference type="RefSeq" id="WP_143648155.1">
    <property type="nucleotide sequence ID" value="NZ_JABJXA010000031.1"/>
</dbReference>
<dbReference type="PANTHER" id="PTHR46796">
    <property type="entry name" value="HTH-TYPE TRANSCRIPTIONAL ACTIVATOR RHAS-RELATED"/>
    <property type="match status" value="1"/>
</dbReference>
<organism evidence="6 7">
    <name type="scientific">Streptomyces alkaliterrae</name>
    <dbReference type="NCBI Taxonomy" id="2213162"/>
    <lineage>
        <taxon>Bacteria</taxon>
        <taxon>Bacillati</taxon>
        <taxon>Actinomycetota</taxon>
        <taxon>Actinomycetes</taxon>
        <taxon>Kitasatosporales</taxon>
        <taxon>Streptomycetaceae</taxon>
        <taxon>Streptomyces</taxon>
    </lineage>
</organism>
<evidence type="ECO:0000256" key="3">
    <source>
        <dbReference type="ARBA" id="ARBA00023163"/>
    </source>
</evidence>
<dbReference type="InterPro" id="IPR020449">
    <property type="entry name" value="Tscrpt_reg_AraC-type_HTH"/>
</dbReference>
<dbReference type="InterPro" id="IPR009057">
    <property type="entry name" value="Homeodomain-like_sf"/>
</dbReference>
<dbReference type="SMART" id="SM00342">
    <property type="entry name" value="HTH_ARAC"/>
    <property type="match status" value="1"/>
</dbReference>
<evidence type="ECO:0000256" key="2">
    <source>
        <dbReference type="ARBA" id="ARBA00023125"/>
    </source>
</evidence>
<comment type="caution">
    <text evidence="6">The sequence shown here is derived from an EMBL/GenBank/DDBJ whole genome shotgun (WGS) entry which is preliminary data.</text>
</comment>
<feature type="domain" description="HTH araC/xylS-type" evidence="4">
    <location>
        <begin position="222"/>
        <end position="323"/>
    </location>
</feature>
<keyword evidence="3" id="KW-0804">Transcription</keyword>
<dbReference type="InterPro" id="IPR018062">
    <property type="entry name" value="HTH_AraC-typ_CS"/>
</dbReference>
<dbReference type="EMBL" id="VJYK02000108">
    <property type="protein sequence ID" value="MQS02702.1"/>
    <property type="molecule type" value="Genomic_DNA"/>
</dbReference>
<dbReference type="Pfam" id="PF14525">
    <property type="entry name" value="AraC_binding_2"/>
    <property type="match status" value="1"/>
</dbReference>
<evidence type="ECO:0000313" key="5">
    <source>
        <dbReference type="EMBL" id="MBB1258713.1"/>
    </source>
</evidence>
<keyword evidence="2" id="KW-0238">DNA-binding</keyword>
<dbReference type="InterPro" id="IPR050204">
    <property type="entry name" value="AraC_XylS_family_regulators"/>
</dbReference>
<dbReference type="PROSITE" id="PS01124">
    <property type="entry name" value="HTH_ARAC_FAMILY_2"/>
    <property type="match status" value="1"/>
</dbReference>
<evidence type="ECO:0000313" key="8">
    <source>
        <dbReference type="Proteomes" id="UP000517765"/>
    </source>
</evidence>
<dbReference type="Proteomes" id="UP000517765">
    <property type="component" value="Unassembled WGS sequence"/>
</dbReference>
<dbReference type="Proteomes" id="UP000320857">
    <property type="component" value="Unassembled WGS sequence"/>
</dbReference>
<dbReference type="InterPro" id="IPR035418">
    <property type="entry name" value="AraC-bd_2"/>
</dbReference>
<reference evidence="6 7" key="1">
    <citation type="submission" date="2019-10" db="EMBL/GenBank/DDBJ databases">
        <title>Streptomyces sp. nov., a novel actinobacterium isolated from alkaline environment.</title>
        <authorList>
            <person name="Golinska P."/>
        </authorList>
    </citation>
    <scope>NUCLEOTIDE SEQUENCE [LARGE SCALE GENOMIC DNA]</scope>
    <source>
        <strain evidence="6 7">OF1</strain>
    </source>
</reference>
<dbReference type="PANTHER" id="PTHR46796:SF6">
    <property type="entry name" value="ARAC SUBFAMILY"/>
    <property type="match status" value="1"/>
</dbReference>
<evidence type="ECO:0000313" key="7">
    <source>
        <dbReference type="Proteomes" id="UP000320857"/>
    </source>
</evidence>
<reference evidence="8" key="2">
    <citation type="submission" date="2020-05" db="EMBL/GenBank/DDBJ databases">
        <title>Classification of alakaliphilic streptomycetes isolated from an alkaline soil next to Lonar Crater, India and a proposal for the recognition of Streptomyces alkaliterrae sp. nov.</title>
        <authorList>
            <person name="Golinska P."/>
        </authorList>
    </citation>
    <scope>NUCLEOTIDE SEQUENCE [LARGE SCALE GENOMIC DNA]</scope>
    <source>
        <strain evidence="8">OF8</strain>
    </source>
</reference>
<dbReference type="PRINTS" id="PR00032">
    <property type="entry name" value="HTHARAC"/>
</dbReference>
<evidence type="ECO:0000313" key="6">
    <source>
        <dbReference type="EMBL" id="MQS02702.1"/>
    </source>
</evidence>
<proteinExistence type="predicted"/>
<dbReference type="PROSITE" id="PS00041">
    <property type="entry name" value="HTH_ARAC_FAMILY_1"/>
    <property type="match status" value="1"/>
</dbReference>
<dbReference type="GO" id="GO:0043565">
    <property type="term" value="F:sequence-specific DNA binding"/>
    <property type="evidence" value="ECO:0007669"/>
    <property type="project" value="InterPro"/>
</dbReference>